<protein>
    <submittedName>
        <fullName evidence="1">Uncharacterized protein</fullName>
    </submittedName>
</protein>
<accession>B9XEE5</accession>
<evidence type="ECO:0000313" key="1">
    <source>
        <dbReference type="EMBL" id="EEF61659.1"/>
    </source>
</evidence>
<proteinExistence type="predicted"/>
<reference evidence="1 2" key="1">
    <citation type="journal article" date="2011" name="J. Bacteriol.">
        <title>Genome sequence of 'Pedosphaera parvula' Ellin514, an aerobic Verrucomicrobial isolate from pasture soil.</title>
        <authorList>
            <person name="Kant R."/>
            <person name="van Passel M.W."/>
            <person name="Sangwan P."/>
            <person name="Palva A."/>
            <person name="Lucas S."/>
            <person name="Copeland A."/>
            <person name="Lapidus A."/>
            <person name="Glavina Del Rio T."/>
            <person name="Dalin E."/>
            <person name="Tice H."/>
            <person name="Bruce D."/>
            <person name="Goodwin L."/>
            <person name="Pitluck S."/>
            <person name="Chertkov O."/>
            <person name="Larimer F.W."/>
            <person name="Land M.L."/>
            <person name="Hauser L."/>
            <person name="Brettin T.S."/>
            <person name="Detter J.C."/>
            <person name="Han S."/>
            <person name="de Vos W.M."/>
            <person name="Janssen P.H."/>
            <person name="Smidt H."/>
        </authorList>
    </citation>
    <scope>NUCLEOTIDE SEQUENCE [LARGE SCALE GENOMIC DNA]</scope>
    <source>
        <strain evidence="1 2">Ellin514</strain>
    </source>
</reference>
<evidence type="ECO:0000313" key="2">
    <source>
        <dbReference type="Proteomes" id="UP000003688"/>
    </source>
</evidence>
<sequence>MDELDMAIEWGLSRNPKHFYNISKDFYVWKTERLVAGIPQLIIVYRFVEIINQIILISVSEIPDSASEEE</sequence>
<name>B9XEE5_PEDPL</name>
<gene>
    <name evidence="1" type="ORF">Cflav_PD4699</name>
</gene>
<keyword evidence="2" id="KW-1185">Reference proteome</keyword>
<dbReference type="Proteomes" id="UP000003688">
    <property type="component" value="Unassembled WGS sequence"/>
</dbReference>
<comment type="caution">
    <text evidence="1">The sequence shown here is derived from an EMBL/GenBank/DDBJ whole genome shotgun (WGS) entry which is preliminary data.</text>
</comment>
<organism evidence="1 2">
    <name type="scientific">Pedosphaera parvula (strain Ellin514)</name>
    <dbReference type="NCBI Taxonomy" id="320771"/>
    <lineage>
        <taxon>Bacteria</taxon>
        <taxon>Pseudomonadati</taxon>
        <taxon>Verrucomicrobiota</taxon>
        <taxon>Pedosphaerae</taxon>
        <taxon>Pedosphaerales</taxon>
        <taxon>Pedosphaeraceae</taxon>
        <taxon>Pedosphaera</taxon>
    </lineage>
</organism>
<dbReference type="EMBL" id="ABOX02000008">
    <property type="protein sequence ID" value="EEF61659.1"/>
    <property type="molecule type" value="Genomic_DNA"/>
</dbReference>
<dbReference type="AlphaFoldDB" id="B9XEE5"/>
<dbReference type="RefSeq" id="WP_007414193.1">
    <property type="nucleotide sequence ID" value="NZ_ABOX02000008.1"/>
</dbReference>